<dbReference type="GeneID" id="64142545"/>
<gene>
    <name evidence="3" type="ORF">CHR55_21250</name>
    <name evidence="2" type="ORF">PXH69_20260</name>
</gene>
<evidence type="ECO:0000313" key="2">
    <source>
        <dbReference type="EMBL" id="MDE8647306.1"/>
    </source>
</evidence>
<dbReference type="InterPro" id="IPR021005">
    <property type="entry name" value="Znf_CGNR"/>
</dbReference>
<evidence type="ECO:0000313" key="3">
    <source>
        <dbReference type="EMBL" id="PCK25391.1"/>
    </source>
</evidence>
<dbReference type="PANTHER" id="PTHR35525">
    <property type="entry name" value="BLL6575 PROTEIN"/>
    <property type="match status" value="1"/>
</dbReference>
<reference evidence="3 4" key="1">
    <citation type="submission" date="2017-07" db="EMBL/GenBank/DDBJ databases">
        <title>Draft sequence of Rhodococcus enclensis 23b-28.</title>
        <authorList>
            <person name="Besaury L."/>
            <person name="Sancelme M."/>
            <person name="Amato P."/>
            <person name="Lallement A."/>
            <person name="Delort A.-M."/>
        </authorList>
    </citation>
    <scope>NUCLEOTIDE SEQUENCE [LARGE SCALE GENOMIC DNA]</scope>
    <source>
        <strain evidence="3 4">23b-28</strain>
    </source>
</reference>
<accession>A0A069JQG4</accession>
<protein>
    <submittedName>
        <fullName evidence="2">CGNR zinc finger domain-containing protein</fullName>
    </submittedName>
    <submittedName>
        <fullName evidence="3">RNA-binding protein</fullName>
    </submittedName>
</protein>
<dbReference type="SUPFAM" id="SSF160904">
    <property type="entry name" value="Jann2411-like"/>
    <property type="match status" value="1"/>
</dbReference>
<dbReference type="Proteomes" id="UP000230886">
    <property type="component" value="Unassembled WGS sequence"/>
</dbReference>
<dbReference type="AlphaFoldDB" id="A0A069JQG4"/>
<feature type="domain" description="Zinc finger CGNR" evidence="1">
    <location>
        <begin position="135"/>
        <end position="178"/>
    </location>
</feature>
<comment type="caution">
    <text evidence="3">The sequence shown here is derived from an EMBL/GenBank/DDBJ whole genome shotgun (WGS) entry which is preliminary data.</text>
</comment>
<dbReference type="PANTHER" id="PTHR35525:SF3">
    <property type="entry name" value="BLL6575 PROTEIN"/>
    <property type="match status" value="1"/>
</dbReference>
<dbReference type="Pfam" id="PF11706">
    <property type="entry name" value="zf-CGNR"/>
    <property type="match status" value="1"/>
</dbReference>
<accession>A0A1C3ZQB2</accession>
<dbReference type="EMBL" id="JARDXE010000013">
    <property type="protein sequence ID" value="MDE8647306.1"/>
    <property type="molecule type" value="Genomic_DNA"/>
</dbReference>
<reference evidence="2" key="2">
    <citation type="submission" date="2023-02" db="EMBL/GenBank/DDBJ databases">
        <title>A novel hydrolase synthesized by Rhodococcus erythropolis HQ is responsible for the detoxification of Zearalenone.</title>
        <authorList>
            <person name="Hu J."/>
            <person name="Xu J."/>
        </authorList>
    </citation>
    <scope>NUCLEOTIDE SEQUENCE</scope>
    <source>
        <strain evidence="2">HQ</strain>
    </source>
</reference>
<organism evidence="3 4">
    <name type="scientific">Rhodococcus qingshengii</name>
    <dbReference type="NCBI Taxonomy" id="334542"/>
    <lineage>
        <taxon>Bacteria</taxon>
        <taxon>Bacillati</taxon>
        <taxon>Actinomycetota</taxon>
        <taxon>Actinomycetes</taxon>
        <taxon>Mycobacteriales</taxon>
        <taxon>Nocardiaceae</taxon>
        <taxon>Rhodococcus</taxon>
        <taxon>Rhodococcus erythropolis group</taxon>
    </lineage>
</organism>
<sequence>MHFAGDTESALVFAASLVNTARGGAELLPDQEELTRFLDADRWTGRRDGTPEELTAVRALRPRLRKFWEAAGVDDAVEVVNTLLLESGARPRLTRHDDLGWHLHVTADDSPLVDRMAAEAAMGVLDLIRTDEFSRLRWCEAPDCEAVFVDLSRNRSKRYCDTGNCGNRAHVAAYRARKSGA</sequence>
<dbReference type="Gene3D" id="1.10.3300.10">
    <property type="entry name" value="Jann2411-like domain"/>
    <property type="match status" value="1"/>
</dbReference>
<evidence type="ECO:0000259" key="1">
    <source>
        <dbReference type="Pfam" id="PF11706"/>
    </source>
</evidence>
<name>A0A069JQG4_RHOSG</name>
<dbReference type="Proteomes" id="UP001217325">
    <property type="component" value="Unassembled WGS sequence"/>
</dbReference>
<dbReference type="InterPro" id="IPR023286">
    <property type="entry name" value="ABATE_dom_sf"/>
</dbReference>
<dbReference type="RefSeq" id="WP_003939872.1">
    <property type="nucleotide sequence ID" value="NZ_AP023172.1"/>
</dbReference>
<dbReference type="InterPro" id="IPR010852">
    <property type="entry name" value="ABATE"/>
</dbReference>
<dbReference type="EMBL" id="NOVD01000017">
    <property type="protein sequence ID" value="PCK25391.1"/>
    <property type="molecule type" value="Genomic_DNA"/>
</dbReference>
<dbReference type="Pfam" id="PF07336">
    <property type="entry name" value="ABATE"/>
    <property type="match status" value="1"/>
</dbReference>
<proteinExistence type="predicted"/>
<evidence type="ECO:0000313" key="4">
    <source>
        <dbReference type="Proteomes" id="UP000230886"/>
    </source>
</evidence>
<dbReference type="KEGG" id="rqi:C1M55_23695"/>